<accession>A0A133V3A0</accession>
<organism evidence="1 2">
    <name type="scientific">candidate division MSBL1 archaeon SCGC-AAA259O05</name>
    <dbReference type="NCBI Taxonomy" id="1698271"/>
    <lineage>
        <taxon>Archaea</taxon>
        <taxon>Methanobacteriati</taxon>
        <taxon>Methanobacteriota</taxon>
        <taxon>candidate division MSBL1</taxon>
    </lineage>
</organism>
<comment type="caution">
    <text evidence="1">The sequence shown here is derived from an EMBL/GenBank/DDBJ whole genome shotgun (WGS) entry which is preliminary data.</text>
</comment>
<evidence type="ECO:0000313" key="2">
    <source>
        <dbReference type="Proteomes" id="UP000070344"/>
    </source>
</evidence>
<dbReference type="AlphaFoldDB" id="A0A133V3A0"/>
<dbReference type="Proteomes" id="UP000070344">
    <property type="component" value="Unassembled WGS sequence"/>
</dbReference>
<gene>
    <name evidence="1" type="ORF">AKJ41_03535</name>
</gene>
<dbReference type="EMBL" id="LHXV01000038">
    <property type="protein sequence ID" value="KXB00910.1"/>
    <property type="molecule type" value="Genomic_DNA"/>
</dbReference>
<evidence type="ECO:0000313" key="1">
    <source>
        <dbReference type="EMBL" id="KXB00910.1"/>
    </source>
</evidence>
<keyword evidence="2" id="KW-1185">Reference proteome</keyword>
<name>A0A133V3A0_9EURY</name>
<proteinExistence type="predicted"/>
<sequence length="63" mass="7220">MKTGFNSGRLAGKPLLYSEIMEKCREQGVCPTTPSRMTIEKFWRPFFSGCDRSGRSVKRFLPC</sequence>
<reference evidence="1 2" key="1">
    <citation type="journal article" date="2016" name="Sci. Rep.">
        <title>Metabolic traits of an uncultured archaeal lineage -MSBL1- from brine pools of the Red Sea.</title>
        <authorList>
            <person name="Mwirichia R."/>
            <person name="Alam I."/>
            <person name="Rashid M."/>
            <person name="Vinu M."/>
            <person name="Ba-Alawi W."/>
            <person name="Anthony Kamau A."/>
            <person name="Kamanda Ngugi D."/>
            <person name="Goker M."/>
            <person name="Klenk H.P."/>
            <person name="Bajic V."/>
            <person name="Stingl U."/>
        </authorList>
    </citation>
    <scope>NUCLEOTIDE SEQUENCE [LARGE SCALE GENOMIC DNA]</scope>
    <source>
        <strain evidence="1">SCGC-AAA259O05</strain>
    </source>
</reference>
<protein>
    <submittedName>
        <fullName evidence="1">Uncharacterized protein</fullName>
    </submittedName>
</protein>